<dbReference type="RefSeq" id="XP_033392994.1">
    <property type="nucleotide sequence ID" value="XM_033541232.1"/>
</dbReference>
<gene>
    <name evidence="2" type="ORF">K452DRAFT_291685</name>
</gene>
<evidence type="ECO:0000313" key="2">
    <source>
        <dbReference type="EMBL" id="KAF2137276.1"/>
    </source>
</evidence>
<feature type="region of interest" description="Disordered" evidence="1">
    <location>
        <begin position="76"/>
        <end position="110"/>
    </location>
</feature>
<dbReference type="GeneID" id="54298728"/>
<dbReference type="AlphaFoldDB" id="A0A6A6B076"/>
<protein>
    <submittedName>
        <fullName evidence="2">Uncharacterized protein</fullName>
    </submittedName>
</protein>
<proteinExistence type="predicted"/>
<keyword evidence="3" id="KW-1185">Reference proteome</keyword>
<organism evidence="2 3">
    <name type="scientific">Aplosporella prunicola CBS 121167</name>
    <dbReference type="NCBI Taxonomy" id="1176127"/>
    <lineage>
        <taxon>Eukaryota</taxon>
        <taxon>Fungi</taxon>
        <taxon>Dikarya</taxon>
        <taxon>Ascomycota</taxon>
        <taxon>Pezizomycotina</taxon>
        <taxon>Dothideomycetes</taxon>
        <taxon>Dothideomycetes incertae sedis</taxon>
        <taxon>Botryosphaeriales</taxon>
        <taxon>Aplosporellaceae</taxon>
        <taxon>Aplosporella</taxon>
    </lineage>
</organism>
<reference evidence="2" key="1">
    <citation type="journal article" date="2020" name="Stud. Mycol.">
        <title>101 Dothideomycetes genomes: a test case for predicting lifestyles and emergence of pathogens.</title>
        <authorList>
            <person name="Haridas S."/>
            <person name="Albert R."/>
            <person name="Binder M."/>
            <person name="Bloem J."/>
            <person name="Labutti K."/>
            <person name="Salamov A."/>
            <person name="Andreopoulos B."/>
            <person name="Baker S."/>
            <person name="Barry K."/>
            <person name="Bills G."/>
            <person name="Bluhm B."/>
            <person name="Cannon C."/>
            <person name="Castanera R."/>
            <person name="Culley D."/>
            <person name="Daum C."/>
            <person name="Ezra D."/>
            <person name="Gonzalez J."/>
            <person name="Henrissat B."/>
            <person name="Kuo A."/>
            <person name="Liang C."/>
            <person name="Lipzen A."/>
            <person name="Lutzoni F."/>
            <person name="Magnuson J."/>
            <person name="Mondo S."/>
            <person name="Nolan M."/>
            <person name="Ohm R."/>
            <person name="Pangilinan J."/>
            <person name="Park H.-J."/>
            <person name="Ramirez L."/>
            <person name="Alfaro M."/>
            <person name="Sun H."/>
            <person name="Tritt A."/>
            <person name="Yoshinaga Y."/>
            <person name="Zwiers L.-H."/>
            <person name="Turgeon B."/>
            <person name="Goodwin S."/>
            <person name="Spatafora J."/>
            <person name="Crous P."/>
            <person name="Grigoriev I."/>
        </authorList>
    </citation>
    <scope>NUCLEOTIDE SEQUENCE</scope>
    <source>
        <strain evidence="2">CBS 121167</strain>
    </source>
</reference>
<sequence>MVHCPEPCGCSIGSAFKGIASEPAPDVSFSAASTQKSPKLQPKSMIVGLSDSASCLSGPSASGTAKWATTSITSNAASHAQQGEGGGVQGYSCNAPSSHNRTRRTGWPVS</sequence>
<evidence type="ECO:0000256" key="1">
    <source>
        <dbReference type="SAM" id="MobiDB-lite"/>
    </source>
</evidence>
<accession>A0A6A6B076</accession>
<dbReference type="EMBL" id="ML995504">
    <property type="protein sequence ID" value="KAF2137276.1"/>
    <property type="molecule type" value="Genomic_DNA"/>
</dbReference>
<name>A0A6A6B076_9PEZI</name>
<dbReference type="Proteomes" id="UP000799438">
    <property type="component" value="Unassembled WGS sequence"/>
</dbReference>
<evidence type="ECO:0000313" key="3">
    <source>
        <dbReference type="Proteomes" id="UP000799438"/>
    </source>
</evidence>